<feature type="domain" description="PNPLA" evidence="5">
    <location>
        <begin position="7"/>
        <end position="167"/>
    </location>
</feature>
<dbReference type="PANTHER" id="PTHR14226:SF76">
    <property type="entry name" value="NTE FAMILY PROTEIN RSSA"/>
    <property type="match status" value="1"/>
</dbReference>
<feature type="active site" description="Nucleophile" evidence="4">
    <location>
        <position position="40"/>
    </location>
</feature>
<reference evidence="6 7" key="1">
    <citation type="submission" date="2019-06" db="EMBL/GenBank/DDBJ databases">
        <title>Sulfurimonas gotlandica sp. nov., a chemoautotrophic and psychrotolerant epsilonproteobacterium isolated from a pelagic redoxcline, and an emended description of the genus Sulfurimonas.</title>
        <authorList>
            <person name="Wang S."/>
            <person name="Jiang L."/>
            <person name="Shao Z."/>
        </authorList>
    </citation>
    <scope>NUCLEOTIDE SEQUENCE [LARGE SCALE GENOMIC DNA]</scope>
    <source>
        <strain evidence="6 7">B2</strain>
    </source>
</reference>
<evidence type="ECO:0000313" key="6">
    <source>
        <dbReference type="EMBL" id="QOP41259.1"/>
    </source>
</evidence>
<dbReference type="SUPFAM" id="SSF52151">
    <property type="entry name" value="FabD/lysophospholipase-like"/>
    <property type="match status" value="1"/>
</dbReference>
<evidence type="ECO:0000256" key="4">
    <source>
        <dbReference type="PROSITE-ProRule" id="PRU01161"/>
    </source>
</evidence>
<dbReference type="InterPro" id="IPR016035">
    <property type="entry name" value="Acyl_Trfase/lysoPLipase"/>
</dbReference>
<keyword evidence="3 4" id="KW-0443">Lipid metabolism</keyword>
<dbReference type="AlphaFoldDB" id="A0A7M1AV08"/>
<dbReference type="PROSITE" id="PS51635">
    <property type="entry name" value="PNPLA"/>
    <property type="match status" value="1"/>
</dbReference>
<dbReference type="RefSeq" id="WP_193114677.1">
    <property type="nucleotide sequence ID" value="NZ_CP041165.1"/>
</dbReference>
<evidence type="ECO:0000259" key="5">
    <source>
        <dbReference type="PROSITE" id="PS51635"/>
    </source>
</evidence>
<dbReference type="KEGG" id="smax:FJR03_05675"/>
<dbReference type="Gene3D" id="3.40.1090.10">
    <property type="entry name" value="Cytosolic phospholipase A2 catalytic domain"/>
    <property type="match status" value="1"/>
</dbReference>
<name>A0A7M1AV08_9BACT</name>
<dbReference type="Proteomes" id="UP000593910">
    <property type="component" value="Chromosome"/>
</dbReference>
<dbReference type="InterPro" id="IPR002641">
    <property type="entry name" value="PNPLA_dom"/>
</dbReference>
<feature type="short sequence motif" description="GXSXG" evidence="4">
    <location>
        <begin position="38"/>
        <end position="42"/>
    </location>
</feature>
<sequence>MTKDIALYLGSGGARGYAHIGVIRELERQGYNIKFISGSSMGALIGGLYASGKLDLYEEWVLNLDPLDVLKLVDFSFKKGGIIEGEKVFNVIADMIGKPNIEELSIPYVAIATDIKSKQPYYFTKGSLVEAIRASVAIPTLFTPVMKEDMVLVDGGVCNPLGIVEPNDSSLYTIAVDLSGDEGINKEFQLPNGDKNQFVRKIRDYFQAKKVVNQKINSVQIIQDSIETMQKIIADAHLEKQEPDLTISIPGNLCEFYEFHKAEEVIHYGRESAKFSLLKSFPS</sequence>
<gene>
    <name evidence="6" type="ORF">FJR03_05675</name>
</gene>
<accession>A0A7M1AV08</accession>
<evidence type="ECO:0000256" key="1">
    <source>
        <dbReference type="ARBA" id="ARBA00022801"/>
    </source>
</evidence>
<dbReference type="GO" id="GO:0016787">
    <property type="term" value="F:hydrolase activity"/>
    <property type="evidence" value="ECO:0007669"/>
    <property type="project" value="UniProtKB-UniRule"/>
</dbReference>
<dbReference type="Pfam" id="PF01734">
    <property type="entry name" value="Patatin"/>
    <property type="match status" value="1"/>
</dbReference>
<keyword evidence="2 4" id="KW-0442">Lipid degradation</keyword>
<feature type="short sequence motif" description="DGA/G" evidence="4">
    <location>
        <begin position="154"/>
        <end position="156"/>
    </location>
</feature>
<dbReference type="InterPro" id="IPR050301">
    <property type="entry name" value="NTE"/>
</dbReference>
<organism evidence="6 7">
    <name type="scientific">Sulfurimonas marina</name>
    <dbReference type="NCBI Taxonomy" id="2590551"/>
    <lineage>
        <taxon>Bacteria</taxon>
        <taxon>Pseudomonadati</taxon>
        <taxon>Campylobacterota</taxon>
        <taxon>Epsilonproteobacteria</taxon>
        <taxon>Campylobacterales</taxon>
        <taxon>Sulfurimonadaceae</taxon>
        <taxon>Sulfurimonas</taxon>
    </lineage>
</organism>
<comment type="caution">
    <text evidence="4">Lacks conserved residue(s) required for the propagation of feature annotation.</text>
</comment>
<proteinExistence type="predicted"/>
<protein>
    <recommendedName>
        <fullName evidence="5">PNPLA domain-containing protein</fullName>
    </recommendedName>
</protein>
<evidence type="ECO:0000256" key="2">
    <source>
        <dbReference type="ARBA" id="ARBA00022963"/>
    </source>
</evidence>
<keyword evidence="1 4" id="KW-0378">Hydrolase</keyword>
<evidence type="ECO:0000256" key="3">
    <source>
        <dbReference type="ARBA" id="ARBA00023098"/>
    </source>
</evidence>
<keyword evidence="7" id="KW-1185">Reference proteome</keyword>
<feature type="active site" description="Proton acceptor" evidence="4">
    <location>
        <position position="154"/>
    </location>
</feature>
<dbReference type="PANTHER" id="PTHR14226">
    <property type="entry name" value="NEUROPATHY TARGET ESTERASE/SWISS CHEESE D.MELANOGASTER"/>
    <property type="match status" value="1"/>
</dbReference>
<dbReference type="GO" id="GO:0016042">
    <property type="term" value="P:lipid catabolic process"/>
    <property type="evidence" value="ECO:0007669"/>
    <property type="project" value="UniProtKB-UniRule"/>
</dbReference>
<evidence type="ECO:0000313" key="7">
    <source>
        <dbReference type="Proteomes" id="UP000593910"/>
    </source>
</evidence>
<dbReference type="EMBL" id="CP041165">
    <property type="protein sequence ID" value="QOP41259.1"/>
    <property type="molecule type" value="Genomic_DNA"/>
</dbReference>